<dbReference type="Pfam" id="PF12146">
    <property type="entry name" value="Hydrolase_4"/>
    <property type="match status" value="1"/>
</dbReference>
<protein>
    <submittedName>
        <fullName evidence="2">Alpha/beta fold hydrolase</fullName>
    </submittedName>
</protein>
<evidence type="ECO:0000313" key="2">
    <source>
        <dbReference type="EMBL" id="QNA43113.1"/>
    </source>
</evidence>
<dbReference type="AlphaFoldDB" id="A0A7G5XCB0"/>
<name>A0A7G5XCB0_9BACT</name>
<reference evidence="3" key="1">
    <citation type="submission" date="2020-08" db="EMBL/GenBank/DDBJ databases">
        <title>Lacibacter sp. S13-6-6 genome sequencing.</title>
        <authorList>
            <person name="Jin L."/>
        </authorList>
    </citation>
    <scope>NUCLEOTIDE SEQUENCE [LARGE SCALE GENOMIC DNA]</scope>
    <source>
        <strain evidence="3">S13-6-6</strain>
    </source>
</reference>
<keyword evidence="3" id="KW-1185">Reference proteome</keyword>
<dbReference type="InterPro" id="IPR050266">
    <property type="entry name" value="AB_hydrolase_sf"/>
</dbReference>
<dbReference type="GO" id="GO:0016020">
    <property type="term" value="C:membrane"/>
    <property type="evidence" value="ECO:0007669"/>
    <property type="project" value="TreeGrafter"/>
</dbReference>
<keyword evidence="2" id="KW-0378">Hydrolase</keyword>
<dbReference type="RefSeq" id="WP_182801378.1">
    <property type="nucleotide sequence ID" value="NZ_CP060007.1"/>
</dbReference>
<dbReference type="Gene3D" id="3.40.50.1820">
    <property type="entry name" value="alpha/beta hydrolase"/>
    <property type="match status" value="1"/>
</dbReference>
<dbReference type="PANTHER" id="PTHR43798:SF5">
    <property type="entry name" value="MONOACYLGLYCEROL LIPASE ABHD6"/>
    <property type="match status" value="1"/>
</dbReference>
<organism evidence="2 3">
    <name type="scientific">Lacibacter sediminis</name>
    <dbReference type="NCBI Taxonomy" id="2760713"/>
    <lineage>
        <taxon>Bacteria</taxon>
        <taxon>Pseudomonadati</taxon>
        <taxon>Bacteroidota</taxon>
        <taxon>Chitinophagia</taxon>
        <taxon>Chitinophagales</taxon>
        <taxon>Chitinophagaceae</taxon>
        <taxon>Lacibacter</taxon>
    </lineage>
</organism>
<dbReference type="Proteomes" id="UP000515344">
    <property type="component" value="Chromosome"/>
</dbReference>
<dbReference type="SUPFAM" id="SSF53474">
    <property type="entry name" value="alpha/beta-Hydrolases"/>
    <property type="match status" value="1"/>
</dbReference>
<feature type="domain" description="Serine aminopeptidase S33" evidence="1">
    <location>
        <begin position="3"/>
        <end position="210"/>
    </location>
</feature>
<accession>A0A7G5XCB0</accession>
<dbReference type="InterPro" id="IPR029058">
    <property type="entry name" value="AB_hydrolase_fold"/>
</dbReference>
<gene>
    <name evidence="2" type="ORF">H4075_13590</name>
</gene>
<dbReference type="KEGG" id="lacs:H4075_13590"/>
<sequence>MKHLLLLHGAIGAKDQLQPLADLLKNDFVVHVFNFSGHGGKPFAEEPFSIQAFASELEEYVIMQKIQQASVFGYSMGGYVALYLAKQQPQFFSAIITLATKFQWDEAVAAKESAMLNTEIILEKVPVFAEQLKQRHAPNDWKLVLNKTKEMLLQMGKENPLQLSDYTAINQPVLLLLGDNDKMVTRQETEAVQKALPNSSFQLLEQTAHPIEKANSTVLADIIRGFCKS</sequence>
<dbReference type="GO" id="GO:0046464">
    <property type="term" value="P:acylglycerol catabolic process"/>
    <property type="evidence" value="ECO:0007669"/>
    <property type="project" value="TreeGrafter"/>
</dbReference>
<dbReference type="EMBL" id="CP060007">
    <property type="protein sequence ID" value="QNA43113.1"/>
    <property type="molecule type" value="Genomic_DNA"/>
</dbReference>
<evidence type="ECO:0000313" key="3">
    <source>
        <dbReference type="Proteomes" id="UP000515344"/>
    </source>
</evidence>
<dbReference type="GO" id="GO:0047372">
    <property type="term" value="F:monoacylglycerol lipase activity"/>
    <property type="evidence" value="ECO:0007669"/>
    <property type="project" value="TreeGrafter"/>
</dbReference>
<evidence type="ECO:0000259" key="1">
    <source>
        <dbReference type="Pfam" id="PF12146"/>
    </source>
</evidence>
<dbReference type="PANTHER" id="PTHR43798">
    <property type="entry name" value="MONOACYLGLYCEROL LIPASE"/>
    <property type="match status" value="1"/>
</dbReference>
<dbReference type="InterPro" id="IPR022742">
    <property type="entry name" value="Hydrolase_4"/>
</dbReference>
<proteinExistence type="predicted"/>